<dbReference type="InterPro" id="IPR028745">
    <property type="entry name" value="AKAP9/Pericentrin"/>
</dbReference>
<feature type="coiled-coil region" evidence="5">
    <location>
        <begin position="470"/>
        <end position="590"/>
    </location>
</feature>
<keyword evidence="7" id="KW-1185">Reference proteome</keyword>
<feature type="coiled-coil region" evidence="5">
    <location>
        <begin position="695"/>
        <end position="821"/>
    </location>
</feature>
<dbReference type="PANTHER" id="PTHR44981:SF3">
    <property type="entry name" value="PERICENTRIN"/>
    <property type="match status" value="1"/>
</dbReference>
<protein>
    <recommendedName>
        <fullName evidence="8">Pericentrin/AKAP-450 centrosomal targeting domain-containing protein</fullName>
    </recommendedName>
</protein>
<dbReference type="GO" id="GO:0060090">
    <property type="term" value="F:molecular adaptor activity"/>
    <property type="evidence" value="ECO:0007669"/>
    <property type="project" value="InterPro"/>
</dbReference>
<dbReference type="EMBL" id="KV928689">
    <property type="protein sequence ID" value="PIO32755.1"/>
    <property type="molecule type" value="Genomic_DNA"/>
</dbReference>
<evidence type="ECO:0000256" key="3">
    <source>
        <dbReference type="ARBA" id="ARBA00023054"/>
    </source>
</evidence>
<gene>
    <name evidence="6" type="ORF">AB205_0051890</name>
</gene>
<comment type="subcellular location">
    <subcellularLocation>
        <location evidence="1">Cytoplasm</location>
        <location evidence="1">Cytoskeleton</location>
        <location evidence="1">Microtubule organizing center</location>
        <location evidence="1">Centrosome</location>
    </subcellularLocation>
</comment>
<dbReference type="GO" id="GO:0005813">
    <property type="term" value="C:centrosome"/>
    <property type="evidence" value="ECO:0007669"/>
    <property type="project" value="UniProtKB-SubCell"/>
</dbReference>
<evidence type="ECO:0000256" key="1">
    <source>
        <dbReference type="ARBA" id="ARBA00004300"/>
    </source>
</evidence>
<keyword evidence="3 5" id="KW-0175">Coiled coil</keyword>
<evidence type="ECO:0000256" key="4">
    <source>
        <dbReference type="ARBA" id="ARBA00023212"/>
    </source>
</evidence>
<dbReference type="Proteomes" id="UP000228934">
    <property type="component" value="Unassembled WGS sequence"/>
</dbReference>
<proteinExistence type="predicted"/>
<feature type="coiled-coil region" evidence="5">
    <location>
        <begin position="959"/>
        <end position="1093"/>
    </location>
</feature>
<dbReference type="PANTHER" id="PTHR44981">
    <property type="entry name" value="PERICENTRIN-LIKE PROTEIN, ISOFORM F"/>
    <property type="match status" value="1"/>
</dbReference>
<accession>A0A2G9RY89</accession>
<sequence>MDQREMEDKASCLSSQIQAIQLQLQDASMVLKNKSLGKKALHQAQQQFAFIHSDLMDQTVKKAQDLERELETSQKSTKEKDNQVAKLENLLHEQQTKLKILQEKLDLTESSVTHLQQELSERNQVIDLKPRLSMPIQPDFTPSCSGDDKGGGEMQRSFISGQDSVESLSLLVIDVKERLAESESVRESLVKRIEKQMKDFETERISWEQRYNDEVSSLKEKLQTAEQTATRDKADKDRFNKEIIDLKESLRLEAESSKALKLQHERDLQICMLKLESMEETKEMLCEKPLNNKKEGSDMDEEKRCLLNDLKDEHFRHELEDIKKNLSRVKARKEYENTAQLHKEEYDEPVPYNEGLTSMDKYLIPSQLELLEVSYGHEDVGDHSRFELDSDFMLEQSISSTIEGNLPLLCSPMPITGVLSGAASLGTILDPESFAIYLSQNVESSDEKSKYSPDFAENAFQKCSVLMVQLKEKEKQLQMCSESLEEATTKWRELTAELAATQLELDRERTINRNSEEQQRLIEDLEKERDELRLMSTLGQRLKETENQQLAKDEQLSQLADKNVFLENRLSVVERELEKAIELNKSLQISNVNLAKNLHDSEKARESESQDFDNKLNSKGLEQQLLQEAIKAKEEEFFRKEESLREEVHLLKQVNEGLQSRLQEQLVHNVDLEALRLSLTNMHTAQLELSQTNLLKEKECALLQLQETLNEKRAQGVAFLQSHHQFELQRLQDEHNQELKNLKDKLSQEIMKQQEEHSLEIEQLRDENAKEALVLQQKNSREMEKLQDLHGKEKEEWKRQHDHLLQDMKQLQDKLAQKTAHLEVNSKDIDLLKEQHAKDVLELQELHKKDLQAHYVQQKKEWEAQQEKHFKEIKLLGEDQKELQSKMIDQIKLEFSEEIKRLQELHNTEKDTLEKLHAEEILEWESQKSCYCQELERLQGERCEETFKNQNLEHIDLLKEQHAVEVMQLKQHNQEAEKIKEDYAKEKWEWKNQIDQHSQELKQLKEEFSQKTLQQNKLHKEEIEQLKQKHSAEILQIQDLHNQEKEQLLNTPLQEKQLWKKQQEEFLKEILQLKEKNKEMEALHNLLVHEKEDWDKDRAHQSEVIKRLQDESSLKNLQLQKQHSKTIEHLQEQYESAMKEAKDRHHREKEEWEKERDQCSQELDLLVNQHSLELKRIGEELLQVSLQKEEQHSKMLEQLQEEFSKTVLDIQNQHSREMQKVVALHAKEKAQWESMNIQSFQKTQDMSLKCENAVDPELVPEQHLQDLRKLKEQHDMEVKELMKYHKLEKMEWENKLVNLSKQLNHLVTCNFQEINKYIDEHSEENEGHSTKLLQLQEHYRKEMETIQERYALKHVQLKDSCQGETGGFNAYSSQETANSVKSRDTTVVVTD</sequence>
<evidence type="ECO:0008006" key="8">
    <source>
        <dbReference type="Google" id="ProtNLM"/>
    </source>
</evidence>
<feature type="coiled-coil region" evidence="5">
    <location>
        <begin position="1120"/>
        <end position="1202"/>
    </location>
</feature>
<keyword evidence="2" id="KW-0963">Cytoplasm</keyword>
<feature type="coiled-coil region" evidence="5">
    <location>
        <begin position="190"/>
        <end position="235"/>
    </location>
</feature>
<feature type="coiled-coil region" evidence="5">
    <location>
        <begin position="56"/>
        <end position="118"/>
    </location>
</feature>
<evidence type="ECO:0000256" key="5">
    <source>
        <dbReference type="SAM" id="Coils"/>
    </source>
</evidence>
<name>A0A2G9RY89_AQUCT</name>
<reference evidence="7" key="1">
    <citation type="journal article" date="2017" name="Nat. Commun.">
        <title>The North American bullfrog draft genome provides insight into hormonal regulation of long noncoding RNA.</title>
        <authorList>
            <person name="Hammond S.A."/>
            <person name="Warren R.L."/>
            <person name="Vandervalk B.P."/>
            <person name="Kucuk E."/>
            <person name="Khan H."/>
            <person name="Gibb E.A."/>
            <person name="Pandoh P."/>
            <person name="Kirk H."/>
            <person name="Zhao Y."/>
            <person name="Jones M."/>
            <person name="Mungall A.J."/>
            <person name="Coope R."/>
            <person name="Pleasance S."/>
            <person name="Moore R.A."/>
            <person name="Holt R.A."/>
            <person name="Round J.M."/>
            <person name="Ohora S."/>
            <person name="Walle B.V."/>
            <person name="Veldhoen N."/>
            <person name="Helbing C.C."/>
            <person name="Birol I."/>
        </authorList>
    </citation>
    <scope>NUCLEOTIDE SEQUENCE [LARGE SCALE GENOMIC DNA]</scope>
</reference>
<dbReference type="OrthoDB" id="2020852at2759"/>
<keyword evidence="4" id="KW-0206">Cytoskeleton</keyword>
<evidence type="ECO:0000256" key="2">
    <source>
        <dbReference type="ARBA" id="ARBA00022490"/>
    </source>
</evidence>
<organism evidence="6 7">
    <name type="scientific">Aquarana catesbeiana</name>
    <name type="common">American bullfrog</name>
    <name type="synonym">Rana catesbeiana</name>
    <dbReference type="NCBI Taxonomy" id="8400"/>
    <lineage>
        <taxon>Eukaryota</taxon>
        <taxon>Metazoa</taxon>
        <taxon>Chordata</taxon>
        <taxon>Craniata</taxon>
        <taxon>Vertebrata</taxon>
        <taxon>Euteleostomi</taxon>
        <taxon>Amphibia</taxon>
        <taxon>Batrachia</taxon>
        <taxon>Anura</taxon>
        <taxon>Neobatrachia</taxon>
        <taxon>Ranoidea</taxon>
        <taxon>Ranidae</taxon>
        <taxon>Aquarana</taxon>
    </lineage>
</organism>
<evidence type="ECO:0000313" key="7">
    <source>
        <dbReference type="Proteomes" id="UP000228934"/>
    </source>
</evidence>
<dbReference type="GO" id="GO:0007165">
    <property type="term" value="P:signal transduction"/>
    <property type="evidence" value="ECO:0007669"/>
    <property type="project" value="InterPro"/>
</dbReference>
<evidence type="ECO:0000313" key="6">
    <source>
        <dbReference type="EMBL" id="PIO32755.1"/>
    </source>
</evidence>